<dbReference type="GO" id="GO:0006508">
    <property type="term" value="P:proteolysis"/>
    <property type="evidence" value="ECO:0007669"/>
    <property type="project" value="InterPro"/>
</dbReference>
<keyword evidence="2" id="KW-0121">Carboxypeptidase</keyword>
<reference evidence="2 3" key="1">
    <citation type="journal article" date="2016" name="DNA Res.">
        <title>The draft genome of MD-2 pineapple using hybrid error correction of long reads.</title>
        <authorList>
            <person name="Redwan R.M."/>
            <person name="Saidin A."/>
            <person name="Kumar S.V."/>
        </authorList>
    </citation>
    <scope>NUCLEOTIDE SEQUENCE [LARGE SCALE GENOMIC DNA]</scope>
    <source>
        <strain evidence="3">cv. MD2</strain>
        <tissue evidence="2">Leaf</tissue>
    </source>
</reference>
<accession>A0A199V7R1</accession>
<dbReference type="Proteomes" id="UP000092600">
    <property type="component" value="Unassembled WGS sequence"/>
</dbReference>
<comment type="similarity">
    <text evidence="1">Belongs to the peptidase S10 family.</text>
</comment>
<evidence type="ECO:0000256" key="1">
    <source>
        <dbReference type="ARBA" id="ARBA00009431"/>
    </source>
</evidence>
<dbReference type="GO" id="GO:0004185">
    <property type="term" value="F:serine-type carboxypeptidase activity"/>
    <property type="evidence" value="ECO:0007669"/>
    <property type="project" value="InterPro"/>
</dbReference>
<dbReference type="Pfam" id="PF00450">
    <property type="entry name" value="Peptidase_S10"/>
    <property type="match status" value="1"/>
</dbReference>
<keyword evidence="2" id="KW-0378">Hydrolase</keyword>
<organism evidence="2 3">
    <name type="scientific">Ananas comosus</name>
    <name type="common">Pineapple</name>
    <name type="synonym">Ananas ananas</name>
    <dbReference type="NCBI Taxonomy" id="4615"/>
    <lineage>
        <taxon>Eukaryota</taxon>
        <taxon>Viridiplantae</taxon>
        <taxon>Streptophyta</taxon>
        <taxon>Embryophyta</taxon>
        <taxon>Tracheophyta</taxon>
        <taxon>Spermatophyta</taxon>
        <taxon>Magnoliopsida</taxon>
        <taxon>Liliopsida</taxon>
        <taxon>Poales</taxon>
        <taxon>Bromeliaceae</taxon>
        <taxon>Bromelioideae</taxon>
        <taxon>Ananas</taxon>
    </lineage>
</organism>
<dbReference type="EMBL" id="LSRQ01002930">
    <property type="protein sequence ID" value="OAY72916.1"/>
    <property type="molecule type" value="Genomic_DNA"/>
</dbReference>
<keyword evidence="2" id="KW-0645">Protease</keyword>
<dbReference type="Gene3D" id="3.40.50.11320">
    <property type="match status" value="1"/>
</dbReference>
<dbReference type="AlphaFoldDB" id="A0A199V7R1"/>
<evidence type="ECO:0000313" key="2">
    <source>
        <dbReference type="EMBL" id="OAY72916.1"/>
    </source>
</evidence>
<comment type="caution">
    <text evidence="2">The sequence shown here is derived from an EMBL/GenBank/DDBJ whole genome shotgun (WGS) entry which is preliminary data.</text>
</comment>
<dbReference type="SUPFAM" id="SSF53474">
    <property type="entry name" value="alpha/beta-Hydrolases"/>
    <property type="match status" value="1"/>
</dbReference>
<gene>
    <name evidence="2" type="ORF">ACMD2_21258</name>
</gene>
<protein>
    <submittedName>
        <fullName evidence="2">Serine carboxypeptidase-like 12</fullName>
    </submittedName>
</protein>
<evidence type="ECO:0000313" key="3">
    <source>
        <dbReference type="Proteomes" id="UP000092600"/>
    </source>
</evidence>
<proteinExistence type="inferred from homology"/>
<dbReference type="InterPro" id="IPR029058">
    <property type="entry name" value="AB_hydrolase_fold"/>
</dbReference>
<name>A0A199V7R1_ANACO</name>
<dbReference type="InterPro" id="IPR001563">
    <property type="entry name" value="Peptidase_S10"/>
</dbReference>
<sequence length="77" mass="9047">MILPYTATLEWIKTLNYSEIEKWHPWFVDDRIAGYAVRYENNLLFATLKGAGHSAMQYMPREAFSAYQRWIDGAESL</sequence>